<dbReference type="OrthoDB" id="190266at2"/>
<dbReference type="InterPro" id="IPR000182">
    <property type="entry name" value="GNAT_dom"/>
</dbReference>
<name>A0A2A9D0Q5_9MICO</name>
<dbReference type="InterPro" id="IPR016102">
    <property type="entry name" value="Succinyl-CoA_synth-like"/>
</dbReference>
<proteinExistence type="predicted"/>
<dbReference type="SUPFAM" id="SSF52210">
    <property type="entry name" value="Succinyl-CoA synthetase domains"/>
    <property type="match status" value="2"/>
</dbReference>
<accession>A0A2A9D0Q5</accession>
<dbReference type="Pfam" id="PF00583">
    <property type="entry name" value="Acetyltransf_1"/>
    <property type="match status" value="1"/>
</dbReference>
<dbReference type="EMBL" id="PDJD01000001">
    <property type="protein sequence ID" value="PFG19532.1"/>
    <property type="molecule type" value="Genomic_DNA"/>
</dbReference>
<dbReference type="Gene3D" id="3.40.50.720">
    <property type="entry name" value="NAD(P)-binding Rossmann-like Domain"/>
    <property type="match status" value="1"/>
</dbReference>
<dbReference type="PROSITE" id="PS50975">
    <property type="entry name" value="ATP_GRASP"/>
    <property type="match status" value="1"/>
</dbReference>
<reference evidence="4 5" key="1">
    <citation type="submission" date="2017-10" db="EMBL/GenBank/DDBJ databases">
        <title>Sequencing the genomes of 1000 actinobacteria strains.</title>
        <authorList>
            <person name="Klenk H.-P."/>
        </authorList>
    </citation>
    <scope>NUCLEOTIDE SEQUENCE [LARGE SCALE GENOMIC DNA]</scope>
    <source>
        <strain evidence="4 5">DSM 21801</strain>
    </source>
</reference>
<keyword evidence="1" id="KW-0067">ATP-binding</keyword>
<dbReference type="Gene3D" id="3.40.630.30">
    <property type="match status" value="1"/>
</dbReference>
<gene>
    <name evidence="4" type="ORF">ATL40_1096</name>
</gene>
<comment type="caution">
    <text evidence="4">The sequence shown here is derived from an EMBL/GenBank/DDBJ whole genome shotgun (WGS) entry which is preliminary data.</text>
</comment>
<dbReference type="Pfam" id="PF13549">
    <property type="entry name" value="ATP-grasp_5"/>
    <property type="match status" value="1"/>
</dbReference>
<keyword evidence="1" id="KW-0547">Nucleotide-binding</keyword>
<dbReference type="InterPro" id="IPR036291">
    <property type="entry name" value="NAD(P)-bd_dom_sf"/>
</dbReference>
<dbReference type="Gene3D" id="3.40.50.261">
    <property type="entry name" value="Succinyl-CoA synthetase domains"/>
    <property type="match status" value="2"/>
</dbReference>
<organism evidence="4 5">
    <name type="scientific">Serinibacter salmoneus</name>
    <dbReference type="NCBI Taxonomy" id="556530"/>
    <lineage>
        <taxon>Bacteria</taxon>
        <taxon>Bacillati</taxon>
        <taxon>Actinomycetota</taxon>
        <taxon>Actinomycetes</taxon>
        <taxon>Micrococcales</taxon>
        <taxon>Beutenbergiaceae</taxon>
        <taxon>Serinibacter</taxon>
    </lineage>
</organism>
<dbReference type="Pfam" id="PF13607">
    <property type="entry name" value="Succ_CoA_lig"/>
    <property type="match status" value="1"/>
</dbReference>
<dbReference type="InterPro" id="IPR032875">
    <property type="entry name" value="Succ_CoA_lig_flav_dom"/>
</dbReference>
<dbReference type="GO" id="GO:0016747">
    <property type="term" value="F:acyltransferase activity, transferring groups other than amino-acyl groups"/>
    <property type="evidence" value="ECO:0007669"/>
    <property type="project" value="InterPro"/>
</dbReference>
<feature type="domain" description="ATP-grasp" evidence="2">
    <location>
        <begin position="661"/>
        <end position="697"/>
    </location>
</feature>
<sequence>MASDDVAYPTHWEADVLLRDGATMRIRPIRPDDAGALQDFHVAQSEESTYFRFFAPLRRLPERDLQRLVRVDHHDRVALVVVEDERIMAVGRYDVVEPGRAEVAFNVSDALQGRGVGSVLLEHLAAAARERGVDTFVADVLPGNAQMIRVFSDAGYEVVQHYEDGVISLEFAIDPTERSLDVLASREQRTDAASMRALLDPQGVLVLAGSREACLAQAVARHLAGRRDVACVGAALREVAEESGHRRLAAIEDAGADAGETTYHLAVLAAAPDEVIDWMPHLAAVGVRGVVVLSGGFDDTYPDAVGQADLLAAARAAGLRLVGPRSFGLLTAGPERANVTLTDSPPPLGGTALFCQSGAVALRLLALATQRQAGVRTFVSAGHRADVSGNDMLQYLDSSHGVRAVGMYLESLGNPRKFARVVRRVSAEVPVVAVVGAAQGEVMGERPTRRVVEQTMLTAGVLVAPTMRAMLDATTLLASQPLPPGDRIRIVSNSTSLAQIAAAQFTGLNRPTQVHAVPALDDAGLAHEIQASQERTDWDTLLVLYAPPLGQRAPRVTDALAATGARLHAAGRPVLGVVHQLVGLTPQLTHEGVCVPSYASIEDAVSAAEMAHTYARWRRRDHGVLVDPEGVDHAAIRGLVAEELHDLAAGEERELSAKRTRALLRHAGITVLRTRRVRSTPAALAAARDLGWPVAVKSTDPALRHRSDLGGVRLDIAGPVDLVDAVRQIRARQAGGEVEIQAMAPAGVACTVRSWDDPLFGPLLAFGLAGDATELLGDVSYALAPLRTGDVTRMIEGVRAAPRLLASLRGEQPDLAALRDVLARVSEVMETVPQLRHLDLEPVLVSAQGAVALHARVVVGATIRPDGARRALLAAPAVPAQ</sequence>
<dbReference type="RefSeq" id="WP_098468639.1">
    <property type="nucleotide sequence ID" value="NZ_PDJD01000001.1"/>
</dbReference>
<evidence type="ECO:0000256" key="1">
    <source>
        <dbReference type="PROSITE-ProRule" id="PRU00409"/>
    </source>
</evidence>
<dbReference type="InterPro" id="IPR011761">
    <property type="entry name" value="ATP-grasp"/>
</dbReference>
<dbReference type="Proteomes" id="UP000224915">
    <property type="component" value="Unassembled WGS sequence"/>
</dbReference>
<dbReference type="CDD" id="cd04301">
    <property type="entry name" value="NAT_SF"/>
    <property type="match status" value="1"/>
</dbReference>
<dbReference type="GO" id="GO:0005524">
    <property type="term" value="F:ATP binding"/>
    <property type="evidence" value="ECO:0007669"/>
    <property type="project" value="UniProtKB-UniRule"/>
</dbReference>
<dbReference type="InterPro" id="IPR016181">
    <property type="entry name" value="Acyl_CoA_acyltransferase"/>
</dbReference>
<dbReference type="PROSITE" id="PS51186">
    <property type="entry name" value="GNAT"/>
    <property type="match status" value="1"/>
</dbReference>
<protein>
    <submittedName>
        <fullName evidence="4">Acyl-CoA synthetase (NDP forming)</fullName>
    </submittedName>
</protein>
<evidence type="ECO:0000313" key="5">
    <source>
        <dbReference type="Proteomes" id="UP000224915"/>
    </source>
</evidence>
<dbReference type="InterPro" id="IPR003781">
    <property type="entry name" value="CoA-bd"/>
</dbReference>
<evidence type="ECO:0000313" key="4">
    <source>
        <dbReference type="EMBL" id="PFG19532.1"/>
    </source>
</evidence>
<dbReference type="InterPro" id="IPR013815">
    <property type="entry name" value="ATP_grasp_subdomain_1"/>
</dbReference>
<dbReference type="Pfam" id="PF13380">
    <property type="entry name" value="CoA_binding_2"/>
    <property type="match status" value="1"/>
</dbReference>
<dbReference type="SUPFAM" id="SSF55729">
    <property type="entry name" value="Acyl-CoA N-acyltransferases (Nat)"/>
    <property type="match status" value="1"/>
</dbReference>
<dbReference type="GO" id="GO:0046872">
    <property type="term" value="F:metal ion binding"/>
    <property type="evidence" value="ECO:0007669"/>
    <property type="project" value="InterPro"/>
</dbReference>
<dbReference type="AlphaFoldDB" id="A0A2A9D0Q5"/>
<dbReference type="SUPFAM" id="SSF51735">
    <property type="entry name" value="NAD(P)-binding Rossmann-fold domains"/>
    <property type="match status" value="1"/>
</dbReference>
<keyword evidence="5" id="KW-1185">Reference proteome</keyword>
<dbReference type="Gene3D" id="3.30.470.20">
    <property type="entry name" value="ATP-grasp fold, B domain"/>
    <property type="match status" value="1"/>
</dbReference>
<dbReference type="SUPFAM" id="SSF56059">
    <property type="entry name" value="Glutathione synthetase ATP-binding domain-like"/>
    <property type="match status" value="1"/>
</dbReference>
<dbReference type="Gene3D" id="3.30.1490.20">
    <property type="entry name" value="ATP-grasp fold, A domain"/>
    <property type="match status" value="1"/>
</dbReference>
<dbReference type="PANTHER" id="PTHR42793">
    <property type="entry name" value="COA BINDING DOMAIN CONTAINING PROTEIN"/>
    <property type="match status" value="1"/>
</dbReference>
<evidence type="ECO:0000259" key="3">
    <source>
        <dbReference type="PROSITE" id="PS51186"/>
    </source>
</evidence>
<feature type="domain" description="N-acetyltransferase" evidence="3">
    <location>
        <begin position="24"/>
        <end position="174"/>
    </location>
</feature>
<dbReference type="PANTHER" id="PTHR42793:SF1">
    <property type="entry name" value="PEPTIDYL-LYSINE N-ACETYLTRANSFERASE PATZ"/>
    <property type="match status" value="1"/>
</dbReference>
<evidence type="ECO:0000259" key="2">
    <source>
        <dbReference type="PROSITE" id="PS50975"/>
    </source>
</evidence>